<dbReference type="Proteomes" id="UP001300672">
    <property type="component" value="Chromosome"/>
</dbReference>
<dbReference type="GO" id="GO:1990133">
    <property type="term" value="C:molybdopterin adenylyltransferase complex"/>
    <property type="evidence" value="ECO:0007669"/>
    <property type="project" value="TreeGrafter"/>
</dbReference>
<keyword evidence="1" id="KW-0547">Nucleotide-binding</keyword>
<dbReference type="EMBL" id="CP124755">
    <property type="protein sequence ID" value="WGZ91283.1"/>
    <property type="molecule type" value="Genomic_DNA"/>
</dbReference>
<dbReference type="Gene3D" id="3.10.20.30">
    <property type="match status" value="1"/>
</dbReference>
<evidence type="ECO:0000256" key="2">
    <source>
        <dbReference type="ARBA" id="ARBA00024200"/>
    </source>
</evidence>
<dbReference type="AlphaFoldDB" id="A0AA95H8V5"/>
<comment type="similarity">
    <text evidence="2">Belongs to the MoaD family.</text>
</comment>
<dbReference type="NCBIfam" id="TIGR01682">
    <property type="entry name" value="moaD"/>
    <property type="match status" value="1"/>
</dbReference>
<protein>
    <recommendedName>
        <fullName evidence="3">Molybdopterin synthase sulfur carrier subunit</fullName>
    </recommendedName>
</protein>
<proteinExistence type="inferred from homology"/>
<dbReference type="Pfam" id="PF02597">
    <property type="entry name" value="ThiS"/>
    <property type="match status" value="1"/>
</dbReference>
<sequence>MSIKVLFFASLRETLNMAETNVAANLAPDVQRVWQLSTQNKPLPNNILIAVNQQYADLQTAVSAGDEVAFFPPVTGG</sequence>
<name>A0AA95H8V5_9GAMM</name>
<dbReference type="InterPro" id="IPR003749">
    <property type="entry name" value="ThiS/MoaD-like"/>
</dbReference>
<dbReference type="PANTHER" id="PTHR33359:SF1">
    <property type="entry name" value="MOLYBDOPTERIN SYNTHASE SULFUR CARRIER SUBUNIT"/>
    <property type="match status" value="1"/>
</dbReference>
<dbReference type="GO" id="GO:0000166">
    <property type="term" value="F:nucleotide binding"/>
    <property type="evidence" value="ECO:0007669"/>
    <property type="project" value="UniProtKB-KW"/>
</dbReference>
<dbReference type="PANTHER" id="PTHR33359">
    <property type="entry name" value="MOLYBDOPTERIN SYNTHASE SULFUR CARRIER SUBUNIT"/>
    <property type="match status" value="1"/>
</dbReference>
<dbReference type="GO" id="GO:0006777">
    <property type="term" value="P:Mo-molybdopterin cofactor biosynthetic process"/>
    <property type="evidence" value="ECO:0007669"/>
    <property type="project" value="InterPro"/>
</dbReference>
<dbReference type="KEGG" id="tdu:QJT80_02140"/>
<dbReference type="CDD" id="cd00754">
    <property type="entry name" value="Ubl_MoaD"/>
    <property type="match status" value="1"/>
</dbReference>
<dbReference type="InterPro" id="IPR012675">
    <property type="entry name" value="Beta-grasp_dom_sf"/>
</dbReference>
<evidence type="ECO:0000256" key="3">
    <source>
        <dbReference type="ARBA" id="ARBA00024247"/>
    </source>
</evidence>
<dbReference type="InterPro" id="IPR016155">
    <property type="entry name" value="Mopterin_synth/thiamin_S_b"/>
</dbReference>
<accession>A0AA95H8V5</accession>
<reference evidence="4" key="2">
    <citation type="submission" date="2023-04" db="EMBL/GenBank/DDBJ databases">
        <authorList>
            <person name="Beletskiy A.V."/>
            <person name="Mardanov A.V."/>
            <person name="Ravin N.V."/>
        </authorList>
    </citation>
    <scope>NUCLEOTIDE SEQUENCE</scope>
    <source>
        <strain evidence="4">GKL-01</strain>
    </source>
</reference>
<gene>
    <name evidence="4" type="primary">moaD</name>
    <name evidence="4" type="ORF">QJT80_02140</name>
</gene>
<dbReference type="InterPro" id="IPR044672">
    <property type="entry name" value="MOCS2A"/>
</dbReference>
<reference evidence="4" key="1">
    <citation type="journal article" date="2023" name="Int. J. Mol. Sci.">
        <title>Metagenomics Revealed a New Genus 'Candidatus Thiocaldithrix dubininis' gen. nov., sp. nov. and a New Species 'Candidatus Thiothrix putei' sp. nov. in the Family Thiotrichaceae, Some Members of Which Have Traits of Both Na+- and H+-Motive Energetics.</title>
        <authorList>
            <person name="Ravin N.V."/>
            <person name="Muntyan M.S."/>
            <person name="Smolyakov D.D."/>
            <person name="Rudenko T.S."/>
            <person name="Beletsky A.V."/>
            <person name="Mardanov A.V."/>
            <person name="Grabovich M.Y."/>
        </authorList>
    </citation>
    <scope>NUCLEOTIDE SEQUENCE</scope>
    <source>
        <strain evidence="4">GKL-01</strain>
    </source>
</reference>
<evidence type="ECO:0000256" key="1">
    <source>
        <dbReference type="ARBA" id="ARBA00022741"/>
    </source>
</evidence>
<dbReference type="SUPFAM" id="SSF54285">
    <property type="entry name" value="MoaD/ThiS"/>
    <property type="match status" value="1"/>
</dbReference>
<organism evidence="4">
    <name type="scientific">Candidatus Thiocaldithrix dubininis</name>
    <dbReference type="NCBI Taxonomy" id="3080823"/>
    <lineage>
        <taxon>Bacteria</taxon>
        <taxon>Pseudomonadati</taxon>
        <taxon>Pseudomonadota</taxon>
        <taxon>Gammaproteobacteria</taxon>
        <taxon>Thiotrichales</taxon>
        <taxon>Thiotrichaceae</taxon>
        <taxon>Candidatus Thiocaldithrix</taxon>
    </lineage>
</organism>
<evidence type="ECO:0000313" key="4">
    <source>
        <dbReference type="EMBL" id="WGZ91283.1"/>
    </source>
</evidence>